<feature type="transmembrane region" description="Helical" evidence="6">
    <location>
        <begin position="407"/>
        <end position="430"/>
    </location>
</feature>
<dbReference type="AlphaFoldDB" id="A0A174ZU84"/>
<evidence type="ECO:0000256" key="4">
    <source>
        <dbReference type="ARBA" id="ARBA00023136"/>
    </source>
</evidence>
<evidence type="ECO:0000256" key="1">
    <source>
        <dbReference type="ARBA" id="ARBA00004141"/>
    </source>
</evidence>
<evidence type="ECO:0000259" key="7">
    <source>
        <dbReference type="Pfam" id="PF04932"/>
    </source>
</evidence>
<feature type="transmembrane region" description="Helical" evidence="6">
    <location>
        <begin position="121"/>
        <end position="138"/>
    </location>
</feature>
<dbReference type="InterPro" id="IPR051533">
    <property type="entry name" value="WaaL-like"/>
</dbReference>
<dbReference type="GO" id="GO:0016020">
    <property type="term" value="C:membrane"/>
    <property type="evidence" value="ECO:0007669"/>
    <property type="project" value="UniProtKB-SubCell"/>
</dbReference>
<feature type="transmembrane region" description="Helical" evidence="6">
    <location>
        <begin position="150"/>
        <end position="171"/>
    </location>
</feature>
<dbReference type="PANTHER" id="PTHR37422">
    <property type="entry name" value="TEICHURONIC ACID BIOSYNTHESIS PROTEIN TUAE"/>
    <property type="match status" value="1"/>
</dbReference>
<proteinExistence type="predicted"/>
<feature type="transmembrane region" description="Helical" evidence="6">
    <location>
        <begin position="468"/>
        <end position="487"/>
    </location>
</feature>
<evidence type="ECO:0000256" key="2">
    <source>
        <dbReference type="ARBA" id="ARBA00022692"/>
    </source>
</evidence>
<dbReference type="Pfam" id="PF04932">
    <property type="entry name" value="Wzy_C"/>
    <property type="match status" value="1"/>
</dbReference>
<dbReference type="InterPro" id="IPR007016">
    <property type="entry name" value="O-antigen_ligase-rel_domated"/>
</dbReference>
<feature type="transmembrane region" description="Helical" evidence="6">
    <location>
        <begin position="38"/>
        <end position="58"/>
    </location>
</feature>
<feature type="transmembrane region" description="Helical" evidence="6">
    <location>
        <begin position="278"/>
        <end position="299"/>
    </location>
</feature>
<evidence type="ECO:0000313" key="9">
    <source>
        <dbReference type="Proteomes" id="UP000078383"/>
    </source>
</evidence>
<dbReference type="GO" id="GO:0016874">
    <property type="term" value="F:ligase activity"/>
    <property type="evidence" value="ECO:0007669"/>
    <property type="project" value="UniProtKB-KW"/>
</dbReference>
<reference evidence="8 9" key="1">
    <citation type="submission" date="2015-09" db="EMBL/GenBank/DDBJ databases">
        <authorList>
            <consortium name="Pathogen Informatics"/>
        </authorList>
    </citation>
    <scope>NUCLEOTIDE SEQUENCE [LARGE SCALE GENOMIC DNA]</scope>
    <source>
        <strain evidence="8 9">2789STDY5834889</strain>
    </source>
</reference>
<protein>
    <submittedName>
        <fullName evidence="8">Lipid A core-O-antigen ligase and related enzymes</fullName>
    </submittedName>
</protein>
<feature type="transmembrane region" description="Helical" evidence="6">
    <location>
        <begin position="442"/>
        <end position="462"/>
    </location>
</feature>
<keyword evidence="3 6" id="KW-1133">Transmembrane helix</keyword>
<feature type="transmembrane region" description="Helical" evidence="6">
    <location>
        <begin position="228"/>
        <end position="244"/>
    </location>
</feature>
<feature type="transmembrane region" description="Helical" evidence="6">
    <location>
        <begin position="90"/>
        <end position="109"/>
    </location>
</feature>
<organism evidence="8 9">
    <name type="scientific">[Ruminococcus] torques</name>
    <dbReference type="NCBI Taxonomy" id="33039"/>
    <lineage>
        <taxon>Bacteria</taxon>
        <taxon>Bacillati</taxon>
        <taxon>Bacillota</taxon>
        <taxon>Clostridia</taxon>
        <taxon>Lachnospirales</taxon>
        <taxon>Lachnospiraceae</taxon>
        <taxon>Mediterraneibacter</taxon>
    </lineage>
</organism>
<evidence type="ECO:0000256" key="3">
    <source>
        <dbReference type="ARBA" id="ARBA00022989"/>
    </source>
</evidence>
<evidence type="ECO:0000256" key="6">
    <source>
        <dbReference type="SAM" id="Phobius"/>
    </source>
</evidence>
<gene>
    <name evidence="8" type="ORF">ERS852502_02306</name>
</gene>
<feature type="transmembrane region" description="Helical" evidence="6">
    <location>
        <begin position="64"/>
        <end position="83"/>
    </location>
</feature>
<feature type="region of interest" description="Disordered" evidence="5">
    <location>
        <begin position="310"/>
        <end position="331"/>
    </location>
</feature>
<comment type="subcellular location">
    <subcellularLocation>
        <location evidence="1">Membrane</location>
        <topology evidence="1">Multi-pass membrane protein</topology>
    </subcellularLocation>
</comment>
<evidence type="ECO:0000313" key="8">
    <source>
        <dbReference type="EMBL" id="CUQ90943.1"/>
    </source>
</evidence>
<dbReference type="PANTHER" id="PTHR37422:SF13">
    <property type="entry name" value="LIPOPOLYSACCHARIDE BIOSYNTHESIS PROTEIN PA4999-RELATED"/>
    <property type="match status" value="1"/>
</dbReference>
<dbReference type="EMBL" id="CZBX01000011">
    <property type="protein sequence ID" value="CUQ90943.1"/>
    <property type="molecule type" value="Genomic_DNA"/>
</dbReference>
<dbReference type="Proteomes" id="UP000078383">
    <property type="component" value="Unassembled WGS sequence"/>
</dbReference>
<feature type="domain" description="O-antigen ligase-related" evidence="7">
    <location>
        <begin position="234"/>
        <end position="419"/>
    </location>
</feature>
<keyword evidence="8" id="KW-0436">Ligase</keyword>
<feature type="transmembrane region" description="Helical" evidence="6">
    <location>
        <begin position="204"/>
        <end position="221"/>
    </location>
</feature>
<feature type="compositionally biased region" description="Low complexity" evidence="5">
    <location>
        <begin position="313"/>
        <end position="327"/>
    </location>
</feature>
<sequence length="495" mass="56736">MRKIRTGTSETDTNEIDTKCKGDLMDKLKQNYEEILELVFKISYLCLAFATFISIIYISPIQPILVKLTLVLGLFVILVRIINWKKYRKMPCLILMIFFCLSFLLSTFMNRQYGMTDNLKWILWTGIQFFALYVCDLDRDTEKYRKEFNILSHLMIIVTSVSAVTSLVMMVQSYSEYLTTPEGEFIVTGYTWDRLWGVYTDPNYGAVFSVIGFILAVLFIFQQKGIKKLFYVIAALLNLGYVTYSDSRTGEIAFVLCGGFLLYFCLIHRKSENKKYRYVKNLLIVLCIMIVSVGGMQVLKTENTRYQTEMANKTAQKTTKPQTTISTKTKKGNKIQTARHENIEKDATNGRISLWKSAVEVWQTSPIYGAGYSTFISYAKEHVPETYAVNNEVGDYTSMHNAFFNTLAFQGILGFVLFLLITFRIIQYVLVPVFKKSDSDSLYLIAILAVAGTVLISMLLLLDGIYTNSPSAFALWVFSGYLVQYSYQVRREEKG</sequence>
<accession>A0A174ZU84</accession>
<keyword evidence="2 6" id="KW-0812">Transmembrane</keyword>
<evidence type="ECO:0000256" key="5">
    <source>
        <dbReference type="SAM" id="MobiDB-lite"/>
    </source>
</evidence>
<keyword evidence="4 6" id="KW-0472">Membrane</keyword>
<feature type="transmembrane region" description="Helical" evidence="6">
    <location>
        <begin position="250"/>
        <end position="266"/>
    </location>
</feature>
<name>A0A174ZU84_9FIRM</name>